<evidence type="ECO:0000313" key="1">
    <source>
        <dbReference type="EMBL" id="MBX65608.1"/>
    </source>
</evidence>
<dbReference type="AlphaFoldDB" id="A0A2P2QF50"/>
<reference evidence="1" key="1">
    <citation type="submission" date="2018-02" db="EMBL/GenBank/DDBJ databases">
        <title>Rhizophora mucronata_Transcriptome.</title>
        <authorList>
            <person name="Meera S.P."/>
            <person name="Sreeshan A."/>
            <person name="Augustine A."/>
        </authorList>
    </citation>
    <scope>NUCLEOTIDE SEQUENCE</scope>
    <source>
        <tissue evidence="1">Leaf</tissue>
    </source>
</reference>
<name>A0A2P2QF50_RHIMU</name>
<organism evidence="1">
    <name type="scientific">Rhizophora mucronata</name>
    <name type="common">Asiatic mangrove</name>
    <dbReference type="NCBI Taxonomy" id="61149"/>
    <lineage>
        <taxon>Eukaryota</taxon>
        <taxon>Viridiplantae</taxon>
        <taxon>Streptophyta</taxon>
        <taxon>Embryophyta</taxon>
        <taxon>Tracheophyta</taxon>
        <taxon>Spermatophyta</taxon>
        <taxon>Magnoliopsida</taxon>
        <taxon>eudicotyledons</taxon>
        <taxon>Gunneridae</taxon>
        <taxon>Pentapetalae</taxon>
        <taxon>rosids</taxon>
        <taxon>fabids</taxon>
        <taxon>Malpighiales</taxon>
        <taxon>Rhizophoraceae</taxon>
        <taxon>Rhizophora</taxon>
    </lineage>
</organism>
<accession>A0A2P2QF50</accession>
<sequence length="37" mass="4430">MGRKWLKQIWMPYNHCLITQIFPEDFISKAPLIIVQA</sequence>
<proteinExistence type="predicted"/>
<dbReference type="EMBL" id="GGEC01085124">
    <property type="protein sequence ID" value="MBX65608.1"/>
    <property type="molecule type" value="Transcribed_RNA"/>
</dbReference>
<protein>
    <submittedName>
        <fullName evidence="1">Uncharacterized protein</fullName>
    </submittedName>
</protein>